<feature type="transmembrane region" description="Helical" evidence="7">
    <location>
        <begin position="15"/>
        <end position="37"/>
    </location>
</feature>
<comment type="subcellular location">
    <subcellularLocation>
        <location evidence="1">Cell membrane</location>
        <topology evidence="1">Multi-pass membrane protein</topology>
    </subcellularLocation>
</comment>
<evidence type="ECO:0000256" key="1">
    <source>
        <dbReference type="ARBA" id="ARBA00004651"/>
    </source>
</evidence>
<evidence type="ECO:0000256" key="2">
    <source>
        <dbReference type="ARBA" id="ARBA00022448"/>
    </source>
</evidence>
<dbReference type="CDD" id="cd06261">
    <property type="entry name" value="TM_PBP2"/>
    <property type="match status" value="1"/>
</dbReference>
<dbReference type="InterPro" id="IPR050901">
    <property type="entry name" value="BP-dep_ABC_trans_perm"/>
</dbReference>
<keyword evidence="5 7" id="KW-1133">Transmembrane helix</keyword>
<organism evidence="9">
    <name type="scientific">bioreactor metagenome</name>
    <dbReference type="NCBI Taxonomy" id="1076179"/>
    <lineage>
        <taxon>unclassified sequences</taxon>
        <taxon>metagenomes</taxon>
        <taxon>ecological metagenomes</taxon>
    </lineage>
</organism>
<evidence type="ECO:0000259" key="8">
    <source>
        <dbReference type="PROSITE" id="PS50928"/>
    </source>
</evidence>
<keyword evidence="3" id="KW-1003">Cell membrane</keyword>
<accession>A0A645HBK5</accession>
<dbReference type="GO" id="GO:0055085">
    <property type="term" value="P:transmembrane transport"/>
    <property type="evidence" value="ECO:0007669"/>
    <property type="project" value="InterPro"/>
</dbReference>
<dbReference type="SUPFAM" id="SSF161098">
    <property type="entry name" value="MetI-like"/>
    <property type="match status" value="1"/>
</dbReference>
<name>A0A645HBK5_9ZZZZ</name>
<sequence>MLAPLYVLYNKAHLLNTYVGMVIAFTSFALPFGIWMIKGFVDTVPVEIEEAAMVDGCTRFQVMRKVVLPLTIPGIVSTGIFAFLDAWNNLLFPMVLTNDITMKTLPAGLVLVFTGAFKHNWGGMMAACIFSTIPVVIIFILLQRYLVDGLTGGAVKG</sequence>
<dbReference type="EMBL" id="VSSQ01085991">
    <property type="protein sequence ID" value="MPN33474.1"/>
    <property type="molecule type" value="Genomic_DNA"/>
</dbReference>
<keyword evidence="6 7" id="KW-0472">Membrane</keyword>
<keyword evidence="2" id="KW-0813">Transport</keyword>
<dbReference type="PANTHER" id="PTHR32243:SF18">
    <property type="entry name" value="INNER MEMBRANE ABC TRANSPORTER PERMEASE PROTEIN YCJP"/>
    <property type="match status" value="1"/>
</dbReference>
<evidence type="ECO:0000256" key="7">
    <source>
        <dbReference type="SAM" id="Phobius"/>
    </source>
</evidence>
<evidence type="ECO:0000256" key="6">
    <source>
        <dbReference type="ARBA" id="ARBA00023136"/>
    </source>
</evidence>
<dbReference type="Pfam" id="PF00528">
    <property type="entry name" value="BPD_transp_1"/>
    <property type="match status" value="1"/>
</dbReference>
<feature type="transmembrane region" description="Helical" evidence="7">
    <location>
        <begin position="121"/>
        <end position="142"/>
    </location>
</feature>
<evidence type="ECO:0000256" key="4">
    <source>
        <dbReference type="ARBA" id="ARBA00022692"/>
    </source>
</evidence>
<keyword evidence="4 7" id="KW-0812">Transmembrane</keyword>
<feature type="transmembrane region" description="Helical" evidence="7">
    <location>
        <begin position="66"/>
        <end position="84"/>
    </location>
</feature>
<dbReference type="PROSITE" id="PS50928">
    <property type="entry name" value="ABC_TM1"/>
    <property type="match status" value="1"/>
</dbReference>
<evidence type="ECO:0000256" key="5">
    <source>
        <dbReference type="ARBA" id="ARBA00022989"/>
    </source>
</evidence>
<dbReference type="GO" id="GO:0005886">
    <property type="term" value="C:plasma membrane"/>
    <property type="evidence" value="ECO:0007669"/>
    <property type="project" value="UniProtKB-SubCell"/>
</dbReference>
<feature type="domain" description="ABC transmembrane type-1" evidence="8">
    <location>
        <begin position="1"/>
        <end position="142"/>
    </location>
</feature>
<dbReference type="InterPro" id="IPR000515">
    <property type="entry name" value="MetI-like"/>
</dbReference>
<dbReference type="PANTHER" id="PTHR32243">
    <property type="entry name" value="MALTOSE TRANSPORT SYSTEM PERMEASE-RELATED"/>
    <property type="match status" value="1"/>
</dbReference>
<evidence type="ECO:0000256" key="3">
    <source>
        <dbReference type="ARBA" id="ARBA00022475"/>
    </source>
</evidence>
<reference evidence="9" key="1">
    <citation type="submission" date="2019-08" db="EMBL/GenBank/DDBJ databases">
        <authorList>
            <person name="Kucharzyk K."/>
            <person name="Murdoch R.W."/>
            <person name="Higgins S."/>
            <person name="Loffler F."/>
        </authorList>
    </citation>
    <scope>NUCLEOTIDE SEQUENCE</scope>
</reference>
<dbReference type="InterPro" id="IPR035906">
    <property type="entry name" value="MetI-like_sf"/>
</dbReference>
<gene>
    <name evidence="9" type="primary">ycjP_25</name>
    <name evidence="9" type="ORF">SDC9_180962</name>
</gene>
<comment type="caution">
    <text evidence="9">The sequence shown here is derived from an EMBL/GenBank/DDBJ whole genome shotgun (WGS) entry which is preliminary data.</text>
</comment>
<protein>
    <submittedName>
        <fullName evidence="9">Inner membrane ABC transporter permease protein YcjP</fullName>
    </submittedName>
</protein>
<dbReference type="AlphaFoldDB" id="A0A645HBK5"/>
<evidence type="ECO:0000313" key="9">
    <source>
        <dbReference type="EMBL" id="MPN33474.1"/>
    </source>
</evidence>
<dbReference type="Gene3D" id="1.10.3720.10">
    <property type="entry name" value="MetI-like"/>
    <property type="match status" value="1"/>
</dbReference>
<proteinExistence type="predicted"/>